<dbReference type="EMBL" id="CP121671">
    <property type="protein sequence ID" value="WFT75891.1"/>
    <property type="molecule type" value="Genomic_DNA"/>
</dbReference>
<accession>A0ABY8J4T7</accession>
<dbReference type="InterPro" id="IPR006091">
    <property type="entry name" value="Acyl-CoA_Oxase/DH_mid-dom"/>
</dbReference>
<evidence type="ECO:0000256" key="6">
    <source>
        <dbReference type="RuleBase" id="RU362125"/>
    </source>
</evidence>
<feature type="domain" description="Acyl-CoA oxidase/dehydrogenase middle" evidence="8">
    <location>
        <begin position="122"/>
        <end position="213"/>
    </location>
</feature>
<keyword evidence="4 6" id="KW-0274">FAD</keyword>
<organism evidence="10 11">
    <name type="scientific">Halobacillus naozhouensis</name>
    <dbReference type="NCBI Taxonomy" id="554880"/>
    <lineage>
        <taxon>Bacteria</taxon>
        <taxon>Bacillati</taxon>
        <taxon>Bacillota</taxon>
        <taxon>Bacilli</taxon>
        <taxon>Bacillales</taxon>
        <taxon>Bacillaceae</taxon>
        <taxon>Halobacillus</taxon>
    </lineage>
</organism>
<dbReference type="Pfam" id="PF02770">
    <property type="entry name" value="Acyl-CoA_dh_M"/>
    <property type="match status" value="1"/>
</dbReference>
<dbReference type="InterPro" id="IPR046373">
    <property type="entry name" value="Acyl-CoA_Oxase/DH_mid-dom_sf"/>
</dbReference>
<evidence type="ECO:0000313" key="10">
    <source>
        <dbReference type="EMBL" id="WFT75891.1"/>
    </source>
</evidence>
<evidence type="ECO:0000256" key="3">
    <source>
        <dbReference type="ARBA" id="ARBA00022630"/>
    </source>
</evidence>
<dbReference type="PANTHER" id="PTHR43884">
    <property type="entry name" value="ACYL-COA DEHYDROGENASE"/>
    <property type="match status" value="1"/>
</dbReference>
<dbReference type="Gene3D" id="1.20.140.10">
    <property type="entry name" value="Butyryl-CoA Dehydrogenase, subunit A, domain 3"/>
    <property type="match status" value="1"/>
</dbReference>
<dbReference type="SUPFAM" id="SSF56645">
    <property type="entry name" value="Acyl-CoA dehydrogenase NM domain-like"/>
    <property type="match status" value="1"/>
</dbReference>
<reference evidence="10 11" key="1">
    <citation type="submission" date="2023-04" db="EMBL/GenBank/DDBJ databases">
        <title>Genome sequence of Halobacillus naozhouensis KACC 21980.</title>
        <authorList>
            <person name="Kim S."/>
            <person name="Heo J."/>
            <person name="Kwon S.-W."/>
        </authorList>
    </citation>
    <scope>NUCLEOTIDE SEQUENCE [LARGE SCALE GENOMIC DNA]</scope>
    <source>
        <strain evidence="10 11">KCTC 13234</strain>
    </source>
</reference>
<protein>
    <submittedName>
        <fullName evidence="10">Acyl-CoA/acyl-ACP dehydrogenase</fullName>
        <ecNumber evidence="10">1.-.-.-</ecNumber>
    </submittedName>
</protein>
<comment type="cofactor">
    <cofactor evidence="1 6">
        <name>FAD</name>
        <dbReference type="ChEBI" id="CHEBI:57692"/>
    </cofactor>
</comment>
<proteinExistence type="inferred from homology"/>
<evidence type="ECO:0000313" key="11">
    <source>
        <dbReference type="Proteomes" id="UP001221597"/>
    </source>
</evidence>
<evidence type="ECO:0000256" key="4">
    <source>
        <dbReference type="ARBA" id="ARBA00022827"/>
    </source>
</evidence>
<evidence type="ECO:0000256" key="5">
    <source>
        <dbReference type="ARBA" id="ARBA00023002"/>
    </source>
</evidence>
<evidence type="ECO:0000256" key="1">
    <source>
        <dbReference type="ARBA" id="ARBA00001974"/>
    </source>
</evidence>
<evidence type="ECO:0000259" key="9">
    <source>
        <dbReference type="Pfam" id="PF02771"/>
    </source>
</evidence>
<dbReference type="SUPFAM" id="SSF47203">
    <property type="entry name" value="Acyl-CoA dehydrogenase C-terminal domain-like"/>
    <property type="match status" value="1"/>
</dbReference>
<keyword evidence="5 6" id="KW-0560">Oxidoreductase</keyword>
<feature type="domain" description="Acyl-CoA dehydrogenase/oxidase C-terminal" evidence="7">
    <location>
        <begin position="242"/>
        <end position="358"/>
    </location>
</feature>
<dbReference type="Gene3D" id="2.40.110.10">
    <property type="entry name" value="Butyryl-CoA Dehydrogenase, subunit A, domain 2"/>
    <property type="match status" value="1"/>
</dbReference>
<evidence type="ECO:0000259" key="8">
    <source>
        <dbReference type="Pfam" id="PF02770"/>
    </source>
</evidence>
<keyword evidence="11" id="KW-1185">Reference proteome</keyword>
<sequence>MTDEQKQGLLEKVIQFRDQFHKRSKEVDQSGVFPHENFEELKEAGYLSWTVPKQYGGLGLNLYDFLQLQEQLAQGDGATALSVGWHLGSILELAENRNWEEATFRDLCERVVSEQALINRTATEKGTGSPTRGGIPETQAILQDDHWVINGRKSFASMAEALDYSLVTARIEHTDRVGIFLVDHSHKGVKVEPTWNSASMRGTRSDDLILQNVSVRTKYFVEEETQQSGPPFPKGWLLHIPACYVGIASAACRYAVEFAKNYQPNSLPGPIKEVPEVQRKIGEMELALFQSREILYSVADKWVEQPGHRADMGAELAAVKYIATNQAVHVVDLAMKIVGARSLSRDCPLERYYRDVRSGLHNPPMDDAVIKMFATKSLQESQPPVTS</sequence>
<name>A0ABY8J4T7_9BACI</name>
<keyword evidence="3 6" id="KW-0285">Flavoprotein</keyword>
<dbReference type="Gene3D" id="1.10.540.10">
    <property type="entry name" value="Acyl-CoA dehydrogenase/oxidase, N-terminal domain"/>
    <property type="match status" value="1"/>
</dbReference>
<feature type="domain" description="Acyl-CoA dehydrogenase/oxidase N-terminal" evidence="9">
    <location>
        <begin position="6"/>
        <end position="88"/>
    </location>
</feature>
<gene>
    <name evidence="10" type="ORF">P9989_05775</name>
</gene>
<dbReference type="GO" id="GO:0016491">
    <property type="term" value="F:oxidoreductase activity"/>
    <property type="evidence" value="ECO:0007669"/>
    <property type="project" value="UniProtKB-KW"/>
</dbReference>
<dbReference type="InterPro" id="IPR009100">
    <property type="entry name" value="AcylCoA_DH/oxidase_NM_dom_sf"/>
</dbReference>
<dbReference type="PIRSF" id="PIRSF016578">
    <property type="entry name" value="HsaA"/>
    <property type="match status" value="1"/>
</dbReference>
<dbReference type="PANTHER" id="PTHR43884:SF25">
    <property type="entry name" value="ACYL-COA DEHYDROGENASE YDBM-RELATED"/>
    <property type="match status" value="1"/>
</dbReference>
<dbReference type="InterPro" id="IPR036250">
    <property type="entry name" value="AcylCo_DH-like_C"/>
</dbReference>
<evidence type="ECO:0000259" key="7">
    <source>
        <dbReference type="Pfam" id="PF00441"/>
    </source>
</evidence>
<dbReference type="InterPro" id="IPR013786">
    <property type="entry name" value="AcylCoA_DH/ox_N"/>
</dbReference>
<dbReference type="Pfam" id="PF00441">
    <property type="entry name" value="Acyl-CoA_dh_1"/>
    <property type="match status" value="1"/>
</dbReference>
<dbReference type="InterPro" id="IPR037069">
    <property type="entry name" value="AcylCoA_DH/ox_N_sf"/>
</dbReference>
<dbReference type="EC" id="1.-.-.-" evidence="10"/>
<dbReference type="CDD" id="cd00567">
    <property type="entry name" value="ACAD"/>
    <property type="match status" value="1"/>
</dbReference>
<dbReference type="Proteomes" id="UP001221597">
    <property type="component" value="Chromosome"/>
</dbReference>
<dbReference type="RefSeq" id="WP_283077854.1">
    <property type="nucleotide sequence ID" value="NZ_CP121671.1"/>
</dbReference>
<evidence type="ECO:0000256" key="2">
    <source>
        <dbReference type="ARBA" id="ARBA00009347"/>
    </source>
</evidence>
<dbReference type="Pfam" id="PF02771">
    <property type="entry name" value="Acyl-CoA_dh_N"/>
    <property type="match status" value="1"/>
</dbReference>
<dbReference type="InterPro" id="IPR009075">
    <property type="entry name" value="AcylCo_DH/oxidase_C"/>
</dbReference>
<comment type="similarity">
    <text evidence="2 6">Belongs to the acyl-CoA dehydrogenase family.</text>
</comment>